<evidence type="ECO:0000313" key="2">
    <source>
        <dbReference type="EMBL" id="KAK3602173.1"/>
    </source>
</evidence>
<gene>
    <name evidence="2" type="ORF">CHS0354_013242</name>
</gene>
<keyword evidence="1" id="KW-1133">Transmembrane helix</keyword>
<feature type="transmembrane region" description="Helical" evidence="1">
    <location>
        <begin position="50"/>
        <end position="72"/>
    </location>
</feature>
<comment type="caution">
    <text evidence="2">The sequence shown here is derived from an EMBL/GenBank/DDBJ whole genome shotgun (WGS) entry which is preliminary data.</text>
</comment>
<protein>
    <submittedName>
        <fullName evidence="2">Uncharacterized protein</fullName>
    </submittedName>
</protein>
<reference evidence="2" key="2">
    <citation type="journal article" date="2021" name="Genome Biol. Evol.">
        <title>Developing a high-quality reference genome for a parasitic bivalve with doubly uniparental inheritance (Bivalvia: Unionida).</title>
        <authorList>
            <person name="Smith C.H."/>
        </authorList>
    </citation>
    <scope>NUCLEOTIDE SEQUENCE</scope>
    <source>
        <strain evidence="2">CHS0354</strain>
        <tissue evidence="2">Mantle</tissue>
    </source>
</reference>
<dbReference type="EMBL" id="JAEAOA010000803">
    <property type="protein sequence ID" value="KAK3602173.1"/>
    <property type="molecule type" value="Genomic_DNA"/>
</dbReference>
<feature type="non-terminal residue" evidence="2">
    <location>
        <position position="84"/>
    </location>
</feature>
<organism evidence="2 3">
    <name type="scientific">Potamilus streckersoni</name>
    <dbReference type="NCBI Taxonomy" id="2493646"/>
    <lineage>
        <taxon>Eukaryota</taxon>
        <taxon>Metazoa</taxon>
        <taxon>Spiralia</taxon>
        <taxon>Lophotrochozoa</taxon>
        <taxon>Mollusca</taxon>
        <taxon>Bivalvia</taxon>
        <taxon>Autobranchia</taxon>
        <taxon>Heteroconchia</taxon>
        <taxon>Palaeoheterodonta</taxon>
        <taxon>Unionida</taxon>
        <taxon>Unionoidea</taxon>
        <taxon>Unionidae</taxon>
        <taxon>Ambleminae</taxon>
        <taxon>Lampsilini</taxon>
        <taxon>Potamilus</taxon>
    </lineage>
</organism>
<evidence type="ECO:0000256" key="1">
    <source>
        <dbReference type="SAM" id="Phobius"/>
    </source>
</evidence>
<dbReference type="Proteomes" id="UP001195483">
    <property type="component" value="Unassembled WGS sequence"/>
</dbReference>
<name>A0AAE0W4W1_9BIVA</name>
<reference evidence="2" key="1">
    <citation type="journal article" date="2021" name="Genome Biol. Evol.">
        <title>A High-Quality Reference Genome for a Parasitic Bivalve with Doubly Uniparental Inheritance (Bivalvia: Unionida).</title>
        <authorList>
            <person name="Smith C.H."/>
        </authorList>
    </citation>
    <scope>NUCLEOTIDE SEQUENCE</scope>
    <source>
        <strain evidence="2">CHS0354</strain>
    </source>
</reference>
<sequence>MEPRIQGRSLGPTTPQKSYINIAYEKNTLSLPYFAEVGLGYKPTTTAMPWLGWAAFVVLPSPGAGVGAFCLVRSRALKCQRSRL</sequence>
<accession>A0AAE0W4W1</accession>
<proteinExistence type="predicted"/>
<dbReference type="AlphaFoldDB" id="A0AAE0W4W1"/>
<reference evidence="2" key="3">
    <citation type="submission" date="2023-05" db="EMBL/GenBank/DDBJ databases">
        <authorList>
            <person name="Smith C.H."/>
        </authorList>
    </citation>
    <scope>NUCLEOTIDE SEQUENCE</scope>
    <source>
        <strain evidence="2">CHS0354</strain>
        <tissue evidence="2">Mantle</tissue>
    </source>
</reference>
<keyword evidence="1" id="KW-0812">Transmembrane</keyword>
<keyword evidence="1" id="KW-0472">Membrane</keyword>
<evidence type="ECO:0000313" key="3">
    <source>
        <dbReference type="Proteomes" id="UP001195483"/>
    </source>
</evidence>
<keyword evidence="3" id="KW-1185">Reference proteome</keyword>